<evidence type="ECO:0000313" key="3">
    <source>
        <dbReference type="Proteomes" id="UP001530293"/>
    </source>
</evidence>
<accession>A0ABD3M7M2</accession>
<organism evidence="2 3">
    <name type="scientific">Discostella pseudostelligera</name>
    <dbReference type="NCBI Taxonomy" id="259834"/>
    <lineage>
        <taxon>Eukaryota</taxon>
        <taxon>Sar</taxon>
        <taxon>Stramenopiles</taxon>
        <taxon>Ochrophyta</taxon>
        <taxon>Bacillariophyta</taxon>
        <taxon>Coscinodiscophyceae</taxon>
        <taxon>Thalassiosirophycidae</taxon>
        <taxon>Stephanodiscales</taxon>
        <taxon>Stephanodiscaceae</taxon>
        <taxon>Discostella</taxon>
    </lineage>
</organism>
<dbReference type="EMBL" id="JALLBG020000193">
    <property type="protein sequence ID" value="KAL3760090.1"/>
    <property type="molecule type" value="Genomic_DNA"/>
</dbReference>
<evidence type="ECO:0000256" key="1">
    <source>
        <dbReference type="SAM" id="MobiDB-lite"/>
    </source>
</evidence>
<sequence length="279" mass="30960">MCQLTAACLSPLLAAPDASNAAPALLPFINPSERRQLELCLVTVLRTEYWAMSVATKMKSSLLLLQQQQLPNSSSIAINATPTTTDNNDQQSSPPPEKEEELTEYQKKSSYLEARLGAKALLTQKIGGGANVRVVTLGSFQLKQCLEDVKYWCRQEYSQTNPSLLSSAATTTGAASPTTNAVKRICSNELSNTIDDLIESLASIVEFDGLETTIDPSPRSSLMLNMYNSDKGIYVYRTLMERVVPDCEHILKVFDNNGERRREVVEEFVRRNYGDEIPR</sequence>
<gene>
    <name evidence="2" type="ORF">ACHAWU_004248</name>
</gene>
<feature type="region of interest" description="Disordered" evidence="1">
    <location>
        <begin position="77"/>
        <end position="106"/>
    </location>
</feature>
<evidence type="ECO:0000313" key="2">
    <source>
        <dbReference type="EMBL" id="KAL3760090.1"/>
    </source>
</evidence>
<keyword evidence="3" id="KW-1185">Reference proteome</keyword>
<proteinExistence type="predicted"/>
<dbReference type="AlphaFoldDB" id="A0ABD3M7M2"/>
<feature type="compositionally biased region" description="Polar residues" evidence="1">
    <location>
        <begin position="77"/>
        <end position="89"/>
    </location>
</feature>
<protein>
    <submittedName>
        <fullName evidence="2">Uncharacterized protein</fullName>
    </submittedName>
</protein>
<dbReference type="Proteomes" id="UP001530293">
    <property type="component" value="Unassembled WGS sequence"/>
</dbReference>
<name>A0ABD3M7M2_9STRA</name>
<reference evidence="2 3" key="1">
    <citation type="submission" date="2024-10" db="EMBL/GenBank/DDBJ databases">
        <title>Updated reference genomes for cyclostephanoid diatoms.</title>
        <authorList>
            <person name="Roberts W.R."/>
            <person name="Alverson A.J."/>
        </authorList>
    </citation>
    <scope>NUCLEOTIDE SEQUENCE [LARGE SCALE GENOMIC DNA]</scope>
    <source>
        <strain evidence="2 3">AJA232-27</strain>
    </source>
</reference>
<comment type="caution">
    <text evidence="2">The sequence shown here is derived from an EMBL/GenBank/DDBJ whole genome shotgun (WGS) entry which is preliminary data.</text>
</comment>